<feature type="domain" description="IraD/Gp25-like" evidence="2">
    <location>
        <begin position="29"/>
        <end position="128"/>
    </location>
</feature>
<dbReference type="Gene3D" id="3.10.450.40">
    <property type="match status" value="1"/>
</dbReference>
<evidence type="ECO:0000259" key="2">
    <source>
        <dbReference type="Pfam" id="PF04965"/>
    </source>
</evidence>
<keyword evidence="1" id="KW-0175">Coiled coil</keyword>
<sequence length="147" mass="17314">MSLFQLSMEYLKLPLDLSAALGGQLERCSYEESIAQNIMMMIVSKYGEAESKDDYGSVIWNLEYNQTVFNQDWEENVKKSLEKTIVKYEHRLKNIEVNVELTEVEEEIRNKYPNARRRVRIGVRGLLILNDNPFYFNTYLYISPLSQ</sequence>
<evidence type="ECO:0000256" key="1">
    <source>
        <dbReference type="SAM" id="Coils"/>
    </source>
</evidence>
<evidence type="ECO:0000313" key="3">
    <source>
        <dbReference type="EMBL" id="VEH16083.1"/>
    </source>
</evidence>
<dbReference type="SUPFAM" id="SSF160719">
    <property type="entry name" value="gpW/gp25-like"/>
    <property type="match status" value="1"/>
</dbReference>
<dbReference type="InterPro" id="IPR007048">
    <property type="entry name" value="IraD/Gp25-like"/>
</dbReference>
<gene>
    <name evidence="3" type="ORF">NCTC13071_02100</name>
</gene>
<dbReference type="KEGG" id="poc:NCTC13071_02100"/>
<dbReference type="AlphaFoldDB" id="A0A3S4X332"/>
<feature type="coiled-coil region" evidence="1">
    <location>
        <begin position="78"/>
        <end position="105"/>
    </location>
</feature>
<protein>
    <submittedName>
        <fullName evidence="3">Type VI secretion system lysozyme-like protein</fullName>
    </submittedName>
</protein>
<dbReference type="Pfam" id="PF04965">
    <property type="entry name" value="GPW_gp25"/>
    <property type="match status" value="1"/>
</dbReference>
<evidence type="ECO:0000313" key="4">
    <source>
        <dbReference type="Proteomes" id="UP000274578"/>
    </source>
</evidence>
<name>A0A3S4X332_9BACT</name>
<proteinExistence type="predicted"/>
<dbReference type="EMBL" id="LR134384">
    <property type="protein sequence ID" value="VEH16083.1"/>
    <property type="molecule type" value="Genomic_DNA"/>
</dbReference>
<organism evidence="3 4">
    <name type="scientific">Segatella oris</name>
    <dbReference type="NCBI Taxonomy" id="28135"/>
    <lineage>
        <taxon>Bacteria</taxon>
        <taxon>Pseudomonadati</taxon>
        <taxon>Bacteroidota</taxon>
        <taxon>Bacteroidia</taxon>
        <taxon>Bacteroidales</taxon>
        <taxon>Prevotellaceae</taxon>
        <taxon>Segatella</taxon>
    </lineage>
</organism>
<accession>A0A3S4X332</accession>
<dbReference type="Proteomes" id="UP000274578">
    <property type="component" value="Chromosome 1"/>
</dbReference>
<reference evidence="3 4" key="1">
    <citation type="submission" date="2018-12" db="EMBL/GenBank/DDBJ databases">
        <authorList>
            <consortium name="Pathogen Informatics"/>
        </authorList>
    </citation>
    <scope>NUCLEOTIDE SEQUENCE [LARGE SCALE GENOMIC DNA]</scope>
    <source>
        <strain evidence="3 4">NCTC13071</strain>
    </source>
</reference>